<protein>
    <recommendedName>
        <fullName evidence="4">MD-2-related lipid-recognition domain-containing protein</fullName>
    </recommendedName>
</protein>
<sequence length="178" mass="19924">MDFAAQVSRIALFLFALYYGITDGKTVELLVSNPMKGSDKNYVDFTTLRLTKDRDTRQLKVSGSFTIGKDMTEEELAYTLYVKSPRSKQFSTTPMYYKAGPICEFIKDDKEFYADAVKVSNLPAPGTCPFPKGTYTINNYLMNEDNIPNVPAGEYRVTITLKSLGKLISGYEAIAKIS</sequence>
<dbReference type="SUPFAM" id="SSF63707">
    <property type="entry name" value="Ganglioside M2 (gm2) activator"/>
    <property type="match status" value="1"/>
</dbReference>
<dbReference type="SMART" id="SM00697">
    <property type="entry name" value="DM8"/>
    <property type="match status" value="1"/>
</dbReference>
<dbReference type="Pfam" id="PF06477">
    <property type="entry name" value="DUF1091"/>
    <property type="match status" value="1"/>
</dbReference>
<evidence type="ECO:0000313" key="3">
    <source>
        <dbReference type="Proteomes" id="UP000594454"/>
    </source>
</evidence>
<dbReference type="OMA" id="KPFCQFI"/>
<keyword evidence="1" id="KW-0732">Signal</keyword>
<dbReference type="PANTHER" id="PTHR21112:SF13">
    <property type="entry name" value="CHEMOSENSORY PROTEIN A 7A"/>
    <property type="match status" value="1"/>
</dbReference>
<dbReference type="FunCoup" id="A0A7R8YWV2">
    <property type="interactions" value="39"/>
</dbReference>
<evidence type="ECO:0000313" key="2">
    <source>
        <dbReference type="EMBL" id="CAD7087196.1"/>
    </source>
</evidence>
<dbReference type="EMBL" id="LR899012">
    <property type="protein sequence ID" value="CAD7087196.1"/>
    <property type="molecule type" value="Genomic_DNA"/>
</dbReference>
<evidence type="ECO:0008006" key="4">
    <source>
        <dbReference type="Google" id="ProtNLM"/>
    </source>
</evidence>
<organism evidence="2 3">
    <name type="scientific">Hermetia illucens</name>
    <name type="common">Black soldier fly</name>
    <dbReference type="NCBI Taxonomy" id="343691"/>
    <lineage>
        <taxon>Eukaryota</taxon>
        <taxon>Metazoa</taxon>
        <taxon>Ecdysozoa</taxon>
        <taxon>Arthropoda</taxon>
        <taxon>Hexapoda</taxon>
        <taxon>Insecta</taxon>
        <taxon>Pterygota</taxon>
        <taxon>Neoptera</taxon>
        <taxon>Endopterygota</taxon>
        <taxon>Diptera</taxon>
        <taxon>Brachycera</taxon>
        <taxon>Stratiomyomorpha</taxon>
        <taxon>Stratiomyidae</taxon>
        <taxon>Hermetiinae</taxon>
        <taxon>Hermetia</taxon>
    </lineage>
</organism>
<dbReference type="AlphaFoldDB" id="A0A7R8YWV2"/>
<dbReference type="InParanoid" id="A0A7R8YWV2"/>
<proteinExistence type="predicted"/>
<dbReference type="Proteomes" id="UP000594454">
    <property type="component" value="Chromosome 4"/>
</dbReference>
<dbReference type="PANTHER" id="PTHR21112">
    <property type="entry name" value="CHEMOSENSORY PROTEIN A 29A-RELATED"/>
    <property type="match status" value="1"/>
</dbReference>
<dbReference type="InterPro" id="IPR010512">
    <property type="entry name" value="DUF1091"/>
</dbReference>
<reference evidence="2 3" key="1">
    <citation type="submission" date="2020-11" db="EMBL/GenBank/DDBJ databases">
        <authorList>
            <person name="Wallbank WR R."/>
            <person name="Pardo Diaz C."/>
            <person name="Kozak K."/>
            <person name="Martin S."/>
            <person name="Jiggins C."/>
            <person name="Moest M."/>
            <person name="Warren A I."/>
            <person name="Generalovic N T."/>
            <person name="Byers J.R.P. K."/>
            <person name="Montejo-Kovacevich G."/>
            <person name="Yen C E."/>
        </authorList>
    </citation>
    <scope>NUCLEOTIDE SEQUENCE [LARGE SCALE GENOMIC DNA]</scope>
</reference>
<dbReference type="InterPro" id="IPR036846">
    <property type="entry name" value="GM2-AP_sf"/>
</dbReference>
<gene>
    <name evidence="2" type="ORF">HERILL_LOCUS9916</name>
</gene>
<dbReference type="Gene3D" id="2.70.220.10">
    <property type="entry name" value="Ganglioside GM2 activator"/>
    <property type="match status" value="1"/>
</dbReference>
<evidence type="ECO:0000256" key="1">
    <source>
        <dbReference type="ARBA" id="ARBA00022729"/>
    </source>
</evidence>
<accession>A0A7R8YWV2</accession>
<keyword evidence="3" id="KW-1185">Reference proteome</keyword>
<name>A0A7R8YWV2_HERIL</name>
<dbReference type="OrthoDB" id="8179976at2759"/>